<dbReference type="EMBL" id="BDIP01000961">
    <property type="protein sequence ID" value="GIQ83207.1"/>
    <property type="molecule type" value="Genomic_DNA"/>
</dbReference>
<dbReference type="InterPro" id="IPR011990">
    <property type="entry name" value="TPR-like_helical_dom_sf"/>
</dbReference>
<feature type="signal peptide" evidence="1">
    <location>
        <begin position="1"/>
        <end position="23"/>
    </location>
</feature>
<name>A0A9K3CUK6_9EUKA</name>
<evidence type="ECO:0008006" key="4">
    <source>
        <dbReference type="Google" id="ProtNLM"/>
    </source>
</evidence>
<dbReference type="SUPFAM" id="SSF48452">
    <property type="entry name" value="TPR-like"/>
    <property type="match status" value="1"/>
</dbReference>
<accession>A0A9K3CUK6</accession>
<reference evidence="2 3" key="1">
    <citation type="journal article" date="2018" name="PLoS ONE">
        <title>The draft genome of Kipferlia bialata reveals reductive genome evolution in fornicate parasites.</title>
        <authorList>
            <person name="Tanifuji G."/>
            <person name="Takabayashi S."/>
            <person name="Kume K."/>
            <person name="Takagi M."/>
            <person name="Nakayama T."/>
            <person name="Kamikawa R."/>
            <person name="Inagaki Y."/>
            <person name="Hashimoto T."/>
        </authorList>
    </citation>
    <scope>NUCLEOTIDE SEQUENCE [LARGE SCALE GENOMIC DNA]</scope>
    <source>
        <strain evidence="2">NY0173</strain>
    </source>
</reference>
<feature type="non-terminal residue" evidence="2">
    <location>
        <position position="179"/>
    </location>
</feature>
<dbReference type="AlphaFoldDB" id="A0A9K3CUK6"/>
<feature type="chain" id="PRO_5039918231" description="Tetratricopeptide repeat protein" evidence="1">
    <location>
        <begin position="24"/>
        <end position="179"/>
    </location>
</feature>
<organism evidence="2 3">
    <name type="scientific">Kipferlia bialata</name>
    <dbReference type="NCBI Taxonomy" id="797122"/>
    <lineage>
        <taxon>Eukaryota</taxon>
        <taxon>Metamonada</taxon>
        <taxon>Carpediemonas-like organisms</taxon>
        <taxon>Kipferlia</taxon>
    </lineage>
</organism>
<evidence type="ECO:0000256" key="1">
    <source>
        <dbReference type="SAM" id="SignalP"/>
    </source>
</evidence>
<dbReference type="Gene3D" id="1.25.40.10">
    <property type="entry name" value="Tetratricopeptide repeat domain"/>
    <property type="match status" value="1"/>
</dbReference>
<dbReference type="Proteomes" id="UP000265618">
    <property type="component" value="Unassembled WGS sequence"/>
</dbReference>
<sequence length="179" mass="19055">MGVVGVLWLCVWCVLGMAGGVIGATEEGVDVRGLLDAALGFTKTKDFRQAIDTYSKVLEALAHPDVTNTESIQVEGVYCRRGLAYKISGDVERAANDLLVCASVDSMQTGAQRAGLIGLLIDTCQLDAATQHIQLATDAEKNRLARALSAYSVYDHTSSDTDTMADREAVMKALNGVLT</sequence>
<comment type="caution">
    <text evidence="2">The sequence shown here is derived from an EMBL/GenBank/DDBJ whole genome shotgun (WGS) entry which is preliminary data.</text>
</comment>
<gene>
    <name evidence="2" type="ORF">KIPB_004486</name>
</gene>
<evidence type="ECO:0000313" key="2">
    <source>
        <dbReference type="EMBL" id="GIQ83207.1"/>
    </source>
</evidence>
<protein>
    <recommendedName>
        <fullName evidence="4">Tetratricopeptide repeat protein</fullName>
    </recommendedName>
</protein>
<dbReference type="OrthoDB" id="1905385at2759"/>
<evidence type="ECO:0000313" key="3">
    <source>
        <dbReference type="Proteomes" id="UP000265618"/>
    </source>
</evidence>
<keyword evidence="1" id="KW-0732">Signal</keyword>
<proteinExistence type="predicted"/>
<keyword evidence="3" id="KW-1185">Reference proteome</keyword>